<gene>
    <name evidence="1" type="ORF">FRX31_034962</name>
</gene>
<accession>A0A7J6USN3</accession>
<organism evidence="1 2">
    <name type="scientific">Thalictrum thalictroides</name>
    <name type="common">Rue-anemone</name>
    <name type="synonym">Anemone thalictroides</name>
    <dbReference type="NCBI Taxonomy" id="46969"/>
    <lineage>
        <taxon>Eukaryota</taxon>
        <taxon>Viridiplantae</taxon>
        <taxon>Streptophyta</taxon>
        <taxon>Embryophyta</taxon>
        <taxon>Tracheophyta</taxon>
        <taxon>Spermatophyta</taxon>
        <taxon>Magnoliopsida</taxon>
        <taxon>Ranunculales</taxon>
        <taxon>Ranunculaceae</taxon>
        <taxon>Thalictroideae</taxon>
        <taxon>Thalictrum</taxon>
    </lineage>
</organism>
<name>A0A7J6USN3_THATH</name>
<evidence type="ECO:0000313" key="1">
    <source>
        <dbReference type="EMBL" id="KAF5175451.1"/>
    </source>
</evidence>
<comment type="caution">
    <text evidence="1">The sequence shown here is derived from an EMBL/GenBank/DDBJ whole genome shotgun (WGS) entry which is preliminary data.</text>
</comment>
<proteinExistence type="predicted"/>
<keyword evidence="2" id="KW-1185">Reference proteome</keyword>
<dbReference type="EMBL" id="JABWDY010044030">
    <property type="protein sequence ID" value="KAF5175451.1"/>
    <property type="molecule type" value="Genomic_DNA"/>
</dbReference>
<sequence>MRRPTSSVFSTPWGTRTLRLSARRIVTLPRISPARSITPEYYYWASSMRSSKGGQSVGILA</sequence>
<reference evidence="1 2" key="1">
    <citation type="submission" date="2020-06" db="EMBL/GenBank/DDBJ databases">
        <title>Transcriptomic and genomic resources for Thalictrum thalictroides and T. hernandezii: Facilitating candidate gene discovery in an emerging model plant lineage.</title>
        <authorList>
            <person name="Arias T."/>
            <person name="Riano-Pachon D.M."/>
            <person name="Di Stilio V.S."/>
        </authorList>
    </citation>
    <scope>NUCLEOTIDE SEQUENCE [LARGE SCALE GENOMIC DNA]</scope>
    <source>
        <strain evidence="2">cv. WT478/WT964</strain>
        <tissue evidence="1">Leaves</tissue>
    </source>
</reference>
<dbReference type="AlphaFoldDB" id="A0A7J6USN3"/>
<dbReference type="Proteomes" id="UP000554482">
    <property type="component" value="Unassembled WGS sequence"/>
</dbReference>
<protein>
    <submittedName>
        <fullName evidence="1">Uncharacterized protein</fullName>
    </submittedName>
</protein>
<evidence type="ECO:0000313" key="2">
    <source>
        <dbReference type="Proteomes" id="UP000554482"/>
    </source>
</evidence>